<proteinExistence type="evidence at transcript level"/>
<evidence type="ECO:0000256" key="1">
    <source>
        <dbReference type="ARBA" id="ARBA00022690"/>
    </source>
</evidence>
<evidence type="ECO:0000313" key="5">
    <source>
        <dbReference type="EMBL" id="JAT92587.1"/>
    </source>
</evidence>
<name>A0A1E1X017_9ACAR</name>
<evidence type="ECO:0000256" key="3">
    <source>
        <dbReference type="ARBA" id="ARBA00023157"/>
    </source>
</evidence>
<keyword evidence="3" id="KW-1015">Disulfide bond</keyword>
<keyword evidence="2" id="KW-0722">Serine protease inhibitor</keyword>
<accession>A0A1E1X017</accession>
<dbReference type="SMART" id="SM00131">
    <property type="entry name" value="KU"/>
    <property type="match status" value="1"/>
</dbReference>
<dbReference type="PANTHER" id="PTHR10083">
    <property type="entry name" value="KUNITZ-TYPE PROTEASE INHIBITOR-RELATED"/>
    <property type="match status" value="1"/>
</dbReference>
<evidence type="ECO:0000259" key="4">
    <source>
        <dbReference type="PROSITE" id="PS50279"/>
    </source>
</evidence>
<dbReference type="GO" id="GO:0004867">
    <property type="term" value="F:serine-type endopeptidase inhibitor activity"/>
    <property type="evidence" value="ECO:0007669"/>
    <property type="project" value="UniProtKB-KW"/>
</dbReference>
<reference evidence="5" key="1">
    <citation type="journal article" date="2017" name="Front. Cell. Infect. Microbiol.">
        <title>The Distinct Transcriptional Response of the Midgut of Amblyomma sculptum and Amblyomma aureolatum Ticks to Rickettsia rickettsii Correlates to Their Differences in Susceptibility to Infection.</title>
        <authorList>
            <person name="Martins L.A."/>
            <person name="Galletti M.F.B.M."/>
            <person name="Ribeiro J.M."/>
            <person name="Fujita A."/>
            <person name="Costa F.B."/>
            <person name="Labruna M.B."/>
            <person name="Daffre S."/>
            <person name="Fogaca A.C."/>
        </authorList>
    </citation>
    <scope>NUCLEOTIDE SEQUENCE</scope>
</reference>
<sequence length="134" mass="15061">SESPGEISAVCSRPGNLNGKYCGPDLFQRRFYYNSTSQKCMLFIPLKCGSTEGNNFATRVDCYKACKPTSPCLTPRLGHQSANISGYTYYPTSDMCVRAKFRAIRKMWPDVNKFLDSNQCQDECAPQVYIPRTG</sequence>
<feature type="domain" description="BPTI/Kunitz inhibitor" evidence="4">
    <location>
        <begin position="11"/>
        <end position="66"/>
    </location>
</feature>
<dbReference type="PROSITE" id="PS50279">
    <property type="entry name" value="BPTI_KUNITZ_2"/>
    <property type="match status" value="1"/>
</dbReference>
<dbReference type="InterPro" id="IPR050098">
    <property type="entry name" value="TFPI/VKTCI-like"/>
</dbReference>
<keyword evidence="1" id="KW-0646">Protease inhibitor</keyword>
<dbReference type="EMBL" id="GFAC01006601">
    <property type="protein sequence ID" value="JAT92587.1"/>
    <property type="molecule type" value="mRNA"/>
</dbReference>
<feature type="non-terminal residue" evidence="5">
    <location>
        <position position="1"/>
    </location>
</feature>
<dbReference type="AlphaFoldDB" id="A0A1E1X017"/>
<dbReference type="InterPro" id="IPR002223">
    <property type="entry name" value="Kunitz_BPTI"/>
</dbReference>
<protein>
    <submittedName>
        <fullName evidence="5">Putative tick kunitz 13</fullName>
    </submittedName>
</protein>
<dbReference type="Pfam" id="PF00014">
    <property type="entry name" value="Kunitz_BPTI"/>
    <property type="match status" value="1"/>
</dbReference>
<dbReference type="Gene3D" id="4.10.410.10">
    <property type="entry name" value="Pancreatic trypsin inhibitor Kunitz domain"/>
    <property type="match status" value="1"/>
</dbReference>
<dbReference type="SUPFAM" id="SSF57362">
    <property type="entry name" value="BPTI-like"/>
    <property type="match status" value="2"/>
</dbReference>
<dbReference type="InterPro" id="IPR036880">
    <property type="entry name" value="Kunitz_BPTI_sf"/>
</dbReference>
<organism evidence="5">
    <name type="scientific">Amblyomma aureolatum</name>
    <dbReference type="NCBI Taxonomy" id="187763"/>
    <lineage>
        <taxon>Eukaryota</taxon>
        <taxon>Metazoa</taxon>
        <taxon>Ecdysozoa</taxon>
        <taxon>Arthropoda</taxon>
        <taxon>Chelicerata</taxon>
        <taxon>Arachnida</taxon>
        <taxon>Acari</taxon>
        <taxon>Parasitiformes</taxon>
        <taxon>Ixodida</taxon>
        <taxon>Ixodoidea</taxon>
        <taxon>Ixodidae</taxon>
        <taxon>Amblyomminae</taxon>
        <taxon>Amblyomma</taxon>
    </lineage>
</organism>
<evidence type="ECO:0000256" key="2">
    <source>
        <dbReference type="ARBA" id="ARBA00022900"/>
    </source>
</evidence>
<dbReference type="PANTHER" id="PTHR10083:SF374">
    <property type="entry name" value="BPTI_KUNITZ INHIBITOR DOMAIN-CONTAINING PROTEIN"/>
    <property type="match status" value="1"/>
</dbReference>
<dbReference type="GO" id="GO:0005615">
    <property type="term" value="C:extracellular space"/>
    <property type="evidence" value="ECO:0007669"/>
    <property type="project" value="TreeGrafter"/>
</dbReference>